<feature type="domain" description="Lipid A biosynthesis N-terminal" evidence="2">
    <location>
        <begin position="23"/>
        <end position="94"/>
    </location>
</feature>
<name>A0A1H7ZZL2_9RHOB</name>
<dbReference type="STRING" id="933059.SAMN04488103_101706"/>
<accession>A0A1H7ZZL2</accession>
<dbReference type="GO" id="GO:0008915">
    <property type="term" value="F:lipid-A-disaccharide synthase activity"/>
    <property type="evidence" value="ECO:0007669"/>
    <property type="project" value="InterPro"/>
</dbReference>
<keyword evidence="1" id="KW-0812">Transmembrane</keyword>
<keyword evidence="1" id="KW-1133">Transmembrane helix</keyword>
<protein>
    <submittedName>
        <fullName evidence="3">Uncharacterized N-terminal domain of lipid-A-disaccharide synthase</fullName>
    </submittedName>
</protein>
<dbReference type="RefSeq" id="WP_091296762.1">
    <property type="nucleotide sequence ID" value="NZ_FOCE01000001.1"/>
</dbReference>
<dbReference type="Gene3D" id="1.20.1280.290">
    <property type="match status" value="1"/>
</dbReference>
<feature type="transmembrane region" description="Helical" evidence="1">
    <location>
        <begin position="20"/>
        <end position="37"/>
    </location>
</feature>
<organism evidence="3 4">
    <name type="scientific">Gemmobacter aquatilis</name>
    <dbReference type="NCBI Taxonomy" id="933059"/>
    <lineage>
        <taxon>Bacteria</taxon>
        <taxon>Pseudomonadati</taxon>
        <taxon>Pseudomonadota</taxon>
        <taxon>Alphaproteobacteria</taxon>
        <taxon>Rhodobacterales</taxon>
        <taxon>Paracoccaceae</taxon>
        <taxon>Gemmobacter</taxon>
    </lineage>
</organism>
<evidence type="ECO:0000259" key="2">
    <source>
        <dbReference type="SMART" id="SM01259"/>
    </source>
</evidence>
<dbReference type="SMART" id="SM01259">
    <property type="entry name" value="LAB_N"/>
    <property type="match status" value="1"/>
</dbReference>
<dbReference type="GO" id="GO:0016020">
    <property type="term" value="C:membrane"/>
    <property type="evidence" value="ECO:0007669"/>
    <property type="project" value="GOC"/>
</dbReference>
<sequence length="106" mass="12421">MSLEAVWSALHVENWTEFTWVMVGFAGQLMFTMRFIVQWITSERQKKSVIPVAFWYFSLAGGIVLFTYALWRRDPVFVLGQSTGLVIYIRNLWLIHAEKQKMSRAS</sequence>
<dbReference type="Proteomes" id="UP000198761">
    <property type="component" value="Unassembled WGS sequence"/>
</dbReference>
<reference evidence="3 4" key="1">
    <citation type="submission" date="2016-10" db="EMBL/GenBank/DDBJ databases">
        <authorList>
            <person name="de Groot N.N."/>
        </authorList>
    </citation>
    <scope>NUCLEOTIDE SEQUENCE [LARGE SCALE GENOMIC DNA]</scope>
    <source>
        <strain evidence="3 4">DSM 3857</strain>
    </source>
</reference>
<keyword evidence="4" id="KW-1185">Reference proteome</keyword>
<evidence type="ECO:0000313" key="3">
    <source>
        <dbReference type="EMBL" id="SEM63761.1"/>
    </source>
</evidence>
<dbReference type="InterPro" id="IPR014546">
    <property type="entry name" value="UCP028440_lipidA_biosyn"/>
</dbReference>
<dbReference type="AlphaFoldDB" id="A0A1H7ZZL2"/>
<evidence type="ECO:0000313" key="4">
    <source>
        <dbReference type="Proteomes" id="UP000198761"/>
    </source>
</evidence>
<keyword evidence="1" id="KW-0472">Membrane</keyword>
<dbReference type="OrthoDB" id="9793186at2"/>
<dbReference type="Pfam" id="PF07578">
    <property type="entry name" value="LAB_N"/>
    <property type="match status" value="1"/>
</dbReference>
<dbReference type="InterPro" id="IPR011499">
    <property type="entry name" value="Lipid_A_biosynth_N"/>
</dbReference>
<dbReference type="GO" id="GO:0009245">
    <property type="term" value="P:lipid A biosynthetic process"/>
    <property type="evidence" value="ECO:0007669"/>
    <property type="project" value="InterPro"/>
</dbReference>
<dbReference type="PIRSF" id="PIRSF028440">
    <property type="entry name" value="UCP_LAB_N"/>
    <property type="match status" value="1"/>
</dbReference>
<feature type="transmembrane region" description="Helical" evidence="1">
    <location>
        <begin position="77"/>
        <end position="95"/>
    </location>
</feature>
<gene>
    <name evidence="3" type="ORF">SAMN04488103_101706</name>
</gene>
<proteinExistence type="predicted"/>
<feature type="transmembrane region" description="Helical" evidence="1">
    <location>
        <begin position="49"/>
        <end position="71"/>
    </location>
</feature>
<evidence type="ECO:0000256" key="1">
    <source>
        <dbReference type="SAM" id="Phobius"/>
    </source>
</evidence>
<dbReference type="EMBL" id="FOCE01000001">
    <property type="protein sequence ID" value="SEM63761.1"/>
    <property type="molecule type" value="Genomic_DNA"/>
</dbReference>